<dbReference type="SMART" id="SM00305">
    <property type="entry name" value="HintC"/>
    <property type="match status" value="1"/>
</dbReference>
<evidence type="ECO:0000313" key="8">
    <source>
        <dbReference type="EMBL" id="QHU11957.1"/>
    </source>
</evidence>
<name>A0A6C0K5G1_9ZZZZ</name>
<dbReference type="SUPFAM" id="SSF51294">
    <property type="entry name" value="Hedgehog/intein (Hint) domain"/>
    <property type="match status" value="1"/>
</dbReference>
<dbReference type="Gene3D" id="1.10.150.390">
    <property type="match status" value="1"/>
</dbReference>
<keyword evidence="5" id="KW-0804">Transcription</keyword>
<dbReference type="EMBL" id="MN740793">
    <property type="protein sequence ID" value="QHU11957.1"/>
    <property type="molecule type" value="Genomic_DNA"/>
</dbReference>
<evidence type="ECO:0000259" key="7">
    <source>
        <dbReference type="SMART" id="SM00305"/>
    </source>
</evidence>
<dbReference type="InterPro" id="IPR030934">
    <property type="entry name" value="Intein_C"/>
</dbReference>
<accession>A0A6C0K5G1</accession>
<dbReference type="PANTHER" id="PTHR19376:SF32">
    <property type="entry name" value="DNA-DIRECTED RNA POLYMERASE III SUBUNIT RPC1"/>
    <property type="match status" value="1"/>
</dbReference>
<sequence length="692" mass="78937">MRKLTEAEIEEILRDIPSYFPHYLPPEMKTSYTENMMKTLRESLRRESVHDDFTDMEEIRREILQHAGKSVIQPGEGVGVICAQSIGERQTQLSVAYEEPVRLYKGPGVCAMEDSIGSLIDRYFDQHPEYTRTLENGSEILISTDLDLRIPMVSPSGICALIPIVEMSRHPPHGDLVRVTTASGRSVCTTLSHSHLTWDAVIQKIVPIEASKLKVGDRIPVLLRRRTWGMFDILTQQGRKDVSLNQGLDAASRDDAALWYALHAKRTRFVARDDETWDLVLDEESIPQNEKEDIYLDPITEIVKVSEKEYLLRHRHVYDFSVEGNQTFMMRNGIFVHNTLNSFHSSGLCVATVVTGVPRFLELLNATKEPKMSTNHFQLTTPVRDPKHLRDVVGSTLIHHFLHNLVISEKIFIEEKEDEFWYGAYETVFGNQFREYTSGITFMLDVDKIHRHKILLSKIKNRIEGTYGDISCVISPLYIGQIDIFVDTSSIQVSEEESMPQFLRTKNPIEIYLEEVVKPKLMDVEVCGIKGVKNFHYHKDNGVWKIQTEGANLMELLCLPYVDIETVSSNNMWEVYNTMGIEATREFLIEEFTNVVSSDGTFINPSHILLLVDVMTYQGNITSVSRYGMKKEQMGVLSRASFEESLDQFCNAGFYSEKDMIKSVSANIMVGKRSSIGSGLCSLMMDWNQIKG</sequence>
<keyword evidence="2" id="KW-0240">DNA-directed RNA polymerase</keyword>
<dbReference type="PROSITE" id="PS50818">
    <property type="entry name" value="INTEIN_C_TER"/>
    <property type="match status" value="1"/>
</dbReference>
<evidence type="ECO:0000256" key="2">
    <source>
        <dbReference type="ARBA" id="ARBA00022478"/>
    </source>
</evidence>
<dbReference type="CDD" id="cd00081">
    <property type="entry name" value="Hint"/>
    <property type="match status" value="1"/>
</dbReference>
<dbReference type="InterPro" id="IPR036844">
    <property type="entry name" value="Hint_dom_sf"/>
</dbReference>
<dbReference type="InterPro" id="IPR003586">
    <property type="entry name" value="Hint_dom_C"/>
</dbReference>
<evidence type="ECO:0000256" key="1">
    <source>
        <dbReference type="ARBA" id="ARBA00012418"/>
    </source>
</evidence>
<dbReference type="PANTHER" id="PTHR19376">
    <property type="entry name" value="DNA-DIRECTED RNA POLYMERASE"/>
    <property type="match status" value="1"/>
</dbReference>
<dbReference type="GO" id="GO:0003677">
    <property type="term" value="F:DNA binding"/>
    <property type="evidence" value="ECO:0007669"/>
    <property type="project" value="InterPro"/>
</dbReference>
<dbReference type="AlphaFoldDB" id="A0A6C0K5G1"/>
<keyword evidence="4" id="KW-0548">Nucleotidyltransferase</keyword>
<dbReference type="Gene3D" id="2.170.16.10">
    <property type="entry name" value="Hedgehog/Intein (Hint) domain"/>
    <property type="match status" value="1"/>
</dbReference>
<dbReference type="GO" id="GO:0003899">
    <property type="term" value="F:DNA-directed RNA polymerase activity"/>
    <property type="evidence" value="ECO:0007669"/>
    <property type="project" value="UniProtKB-EC"/>
</dbReference>
<dbReference type="Pfam" id="PF14890">
    <property type="entry name" value="Intein_splicing"/>
    <property type="match status" value="1"/>
</dbReference>
<evidence type="ECO:0000256" key="5">
    <source>
        <dbReference type="ARBA" id="ARBA00023163"/>
    </source>
</evidence>
<protein>
    <recommendedName>
        <fullName evidence="1">DNA-directed RNA polymerase</fullName>
        <ecNumber evidence="1">2.7.7.6</ecNumber>
    </recommendedName>
</protein>
<evidence type="ECO:0000256" key="4">
    <source>
        <dbReference type="ARBA" id="ARBA00022695"/>
    </source>
</evidence>
<evidence type="ECO:0000256" key="3">
    <source>
        <dbReference type="ARBA" id="ARBA00022679"/>
    </source>
</evidence>
<evidence type="ECO:0000256" key="6">
    <source>
        <dbReference type="ARBA" id="ARBA00048552"/>
    </source>
</evidence>
<dbReference type="EC" id="2.7.7.6" evidence="1"/>
<organism evidence="8">
    <name type="scientific">viral metagenome</name>
    <dbReference type="NCBI Taxonomy" id="1070528"/>
    <lineage>
        <taxon>unclassified sequences</taxon>
        <taxon>metagenomes</taxon>
        <taxon>organismal metagenomes</taxon>
    </lineage>
</organism>
<keyword evidence="3" id="KW-0808">Transferase</keyword>
<dbReference type="GO" id="GO:0000428">
    <property type="term" value="C:DNA-directed RNA polymerase complex"/>
    <property type="evidence" value="ECO:0007669"/>
    <property type="project" value="UniProtKB-KW"/>
</dbReference>
<dbReference type="GO" id="GO:0006351">
    <property type="term" value="P:DNA-templated transcription"/>
    <property type="evidence" value="ECO:0007669"/>
    <property type="project" value="InterPro"/>
</dbReference>
<comment type="catalytic activity">
    <reaction evidence="6">
        <text>RNA(n) + a ribonucleoside 5'-triphosphate = RNA(n+1) + diphosphate</text>
        <dbReference type="Rhea" id="RHEA:21248"/>
        <dbReference type="Rhea" id="RHEA-COMP:14527"/>
        <dbReference type="Rhea" id="RHEA-COMP:17342"/>
        <dbReference type="ChEBI" id="CHEBI:33019"/>
        <dbReference type="ChEBI" id="CHEBI:61557"/>
        <dbReference type="ChEBI" id="CHEBI:140395"/>
        <dbReference type="EC" id="2.7.7.6"/>
    </reaction>
</comment>
<dbReference type="SUPFAM" id="SSF64484">
    <property type="entry name" value="beta and beta-prime subunits of DNA dependent RNA-polymerase"/>
    <property type="match status" value="2"/>
</dbReference>
<feature type="domain" description="Hint" evidence="7">
    <location>
        <begin position="291"/>
        <end position="344"/>
    </location>
</feature>
<dbReference type="InterPro" id="IPR045867">
    <property type="entry name" value="DNA-dir_RpoC_beta_prime"/>
</dbReference>
<dbReference type="Pfam" id="PF04998">
    <property type="entry name" value="RNA_pol_Rpb1_5"/>
    <property type="match status" value="1"/>
</dbReference>
<reference evidence="8" key="1">
    <citation type="journal article" date="2020" name="Nature">
        <title>Giant virus diversity and host interactions through global metagenomics.</title>
        <authorList>
            <person name="Schulz F."/>
            <person name="Roux S."/>
            <person name="Paez-Espino D."/>
            <person name="Jungbluth S."/>
            <person name="Walsh D.A."/>
            <person name="Denef V.J."/>
            <person name="McMahon K.D."/>
            <person name="Konstantinidis K.T."/>
            <person name="Eloe-Fadrosh E.A."/>
            <person name="Kyrpides N.C."/>
            <person name="Woyke T."/>
        </authorList>
    </citation>
    <scope>NUCLEOTIDE SEQUENCE</scope>
    <source>
        <strain evidence="8">GVMAG-S-1101169-75</strain>
    </source>
</reference>
<proteinExistence type="predicted"/>
<dbReference type="NCBIfam" id="TIGR01443">
    <property type="entry name" value="intein_Cterm"/>
    <property type="match status" value="1"/>
</dbReference>
<dbReference type="InterPro" id="IPR007081">
    <property type="entry name" value="RNA_pol_Rpb1_5"/>
</dbReference>